<dbReference type="Proteomes" id="UP000006813">
    <property type="component" value="Unassembled WGS sequence"/>
</dbReference>
<evidence type="ECO:0000313" key="2">
    <source>
        <dbReference type="EMBL" id="EHB04391.1"/>
    </source>
</evidence>
<sequence>MTGAWGPAGRVGHGCDRKGPSPSPAAAFSLLPVVMRMFLLVGAPKANTTQPGIVEGGQVLKCDWSSSRHCQPIEFDSTAKLKPDPPTSEQLPNQENIPALGVLENPAEEFFTVK</sequence>
<feature type="region of interest" description="Disordered" evidence="1">
    <location>
        <begin position="1"/>
        <end position="22"/>
    </location>
</feature>
<protein>
    <submittedName>
        <fullName evidence="2">Integrin alpha-V</fullName>
    </submittedName>
</protein>
<organism evidence="2 3">
    <name type="scientific">Heterocephalus glaber</name>
    <name type="common">Naked mole rat</name>
    <dbReference type="NCBI Taxonomy" id="10181"/>
    <lineage>
        <taxon>Eukaryota</taxon>
        <taxon>Metazoa</taxon>
        <taxon>Chordata</taxon>
        <taxon>Craniata</taxon>
        <taxon>Vertebrata</taxon>
        <taxon>Euteleostomi</taxon>
        <taxon>Mammalia</taxon>
        <taxon>Eutheria</taxon>
        <taxon>Euarchontoglires</taxon>
        <taxon>Glires</taxon>
        <taxon>Rodentia</taxon>
        <taxon>Hystricomorpha</taxon>
        <taxon>Bathyergidae</taxon>
        <taxon>Heterocephalus</taxon>
    </lineage>
</organism>
<keyword evidence="2" id="KW-0401">Integrin</keyword>
<dbReference type="InParanoid" id="G5B530"/>
<feature type="compositionally biased region" description="Polar residues" evidence="1">
    <location>
        <begin position="87"/>
        <end position="96"/>
    </location>
</feature>
<dbReference type="EMBL" id="JH168500">
    <property type="protein sequence ID" value="EHB04391.1"/>
    <property type="molecule type" value="Genomic_DNA"/>
</dbReference>
<gene>
    <name evidence="2" type="ORF">GW7_13972</name>
</gene>
<dbReference type="InterPro" id="IPR028994">
    <property type="entry name" value="Integrin_alpha_N"/>
</dbReference>
<dbReference type="STRING" id="10181.G5B530"/>
<dbReference type="AlphaFoldDB" id="G5B530"/>
<dbReference type="Gene3D" id="2.130.10.130">
    <property type="entry name" value="Integrin alpha, N-terminal"/>
    <property type="match status" value="1"/>
</dbReference>
<proteinExistence type="predicted"/>
<accession>G5B530</accession>
<feature type="region of interest" description="Disordered" evidence="1">
    <location>
        <begin position="77"/>
        <end position="96"/>
    </location>
</feature>
<dbReference type="GO" id="GO:0007229">
    <property type="term" value="P:integrin-mediated signaling pathway"/>
    <property type="evidence" value="ECO:0007669"/>
    <property type="project" value="UniProtKB-KW"/>
</dbReference>
<reference evidence="2 3" key="1">
    <citation type="journal article" date="2011" name="Nature">
        <title>Genome sequencing reveals insights into physiology and longevity of the naked mole rat.</title>
        <authorList>
            <person name="Kim E.B."/>
            <person name="Fang X."/>
            <person name="Fushan A.A."/>
            <person name="Huang Z."/>
            <person name="Lobanov A.V."/>
            <person name="Han L."/>
            <person name="Marino S.M."/>
            <person name="Sun X."/>
            <person name="Turanov A.A."/>
            <person name="Yang P."/>
            <person name="Yim S.H."/>
            <person name="Zhao X."/>
            <person name="Kasaikina M.V."/>
            <person name="Stoletzki N."/>
            <person name="Peng C."/>
            <person name="Polak P."/>
            <person name="Xiong Z."/>
            <person name="Kiezun A."/>
            <person name="Zhu Y."/>
            <person name="Chen Y."/>
            <person name="Kryukov G.V."/>
            <person name="Zhang Q."/>
            <person name="Peshkin L."/>
            <person name="Yang L."/>
            <person name="Bronson R.T."/>
            <person name="Buffenstein R."/>
            <person name="Wang B."/>
            <person name="Han C."/>
            <person name="Li Q."/>
            <person name="Chen L."/>
            <person name="Zhao W."/>
            <person name="Sunyaev S.R."/>
            <person name="Park T.J."/>
            <person name="Zhang G."/>
            <person name="Wang J."/>
            <person name="Gladyshev V.N."/>
        </authorList>
    </citation>
    <scope>NUCLEOTIDE SEQUENCE [LARGE SCALE GENOMIC DNA]</scope>
</reference>
<dbReference type="eggNOG" id="KOG3637">
    <property type="taxonomic scope" value="Eukaryota"/>
</dbReference>
<evidence type="ECO:0000313" key="3">
    <source>
        <dbReference type="Proteomes" id="UP000006813"/>
    </source>
</evidence>
<evidence type="ECO:0000256" key="1">
    <source>
        <dbReference type="SAM" id="MobiDB-lite"/>
    </source>
</evidence>
<name>G5B530_HETGA</name>